<gene>
    <name evidence="9" type="ORF">LTR36_002784</name>
</gene>
<protein>
    <recommendedName>
        <fullName evidence="8">Amino acid transporter transmembrane domain-containing protein</fullName>
    </recommendedName>
</protein>
<keyword evidence="10" id="KW-1185">Reference proteome</keyword>
<evidence type="ECO:0000259" key="8">
    <source>
        <dbReference type="Pfam" id="PF01490"/>
    </source>
</evidence>
<dbReference type="EMBL" id="JAVFHQ010000019">
    <property type="protein sequence ID" value="KAK4545434.1"/>
    <property type="molecule type" value="Genomic_DNA"/>
</dbReference>
<feature type="region of interest" description="Disordered" evidence="6">
    <location>
        <begin position="73"/>
        <end position="97"/>
    </location>
</feature>
<name>A0AAV9JJ29_9PEZI</name>
<keyword evidence="5 7" id="KW-0472">Membrane</keyword>
<feature type="transmembrane region" description="Helical" evidence="7">
    <location>
        <begin position="331"/>
        <end position="352"/>
    </location>
</feature>
<evidence type="ECO:0000313" key="10">
    <source>
        <dbReference type="Proteomes" id="UP001324427"/>
    </source>
</evidence>
<comment type="caution">
    <text evidence="9">The sequence shown here is derived from an EMBL/GenBank/DDBJ whole genome shotgun (WGS) entry which is preliminary data.</text>
</comment>
<evidence type="ECO:0000256" key="2">
    <source>
        <dbReference type="ARBA" id="ARBA00008066"/>
    </source>
</evidence>
<feature type="transmembrane region" description="Helical" evidence="7">
    <location>
        <begin position="410"/>
        <end position="435"/>
    </location>
</feature>
<evidence type="ECO:0000313" key="9">
    <source>
        <dbReference type="EMBL" id="KAK4545434.1"/>
    </source>
</evidence>
<feature type="transmembrane region" description="Helical" evidence="7">
    <location>
        <begin position="481"/>
        <end position="505"/>
    </location>
</feature>
<feature type="transmembrane region" description="Helical" evidence="7">
    <location>
        <begin position="156"/>
        <end position="180"/>
    </location>
</feature>
<feature type="transmembrane region" description="Helical" evidence="7">
    <location>
        <begin position="373"/>
        <end position="390"/>
    </location>
</feature>
<feature type="transmembrane region" description="Helical" evidence="7">
    <location>
        <begin position="233"/>
        <end position="253"/>
    </location>
</feature>
<dbReference type="Pfam" id="PF01490">
    <property type="entry name" value="Aa_trans"/>
    <property type="match status" value="1"/>
</dbReference>
<feature type="domain" description="Amino acid transporter transmembrane" evidence="8">
    <location>
        <begin position="123"/>
        <end position="503"/>
    </location>
</feature>
<dbReference type="PANTHER" id="PTHR22950">
    <property type="entry name" value="AMINO ACID TRANSPORTER"/>
    <property type="match status" value="1"/>
</dbReference>
<feature type="compositionally biased region" description="Polar residues" evidence="6">
    <location>
        <begin position="76"/>
        <end position="85"/>
    </location>
</feature>
<dbReference type="PANTHER" id="PTHR22950:SF461">
    <property type="entry name" value="AMINO ACID TRANSPORTER TRANSMEMBRANE DOMAIN-CONTAINING PROTEIN"/>
    <property type="match status" value="1"/>
</dbReference>
<organism evidence="9 10">
    <name type="scientific">Oleoguttula mirabilis</name>
    <dbReference type="NCBI Taxonomy" id="1507867"/>
    <lineage>
        <taxon>Eukaryota</taxon>
        <taxon>Fungi</taxon>
        <taxon>Dikarya</taxon>
        <taxon>Ascomycota</taxon>
        <taxon>Pezizomycotina</taxon>
        <taxon>Dothideomycetes</taxon>
        <taxon>Dothideomycetidae</taxon>
        <taxon>Mycosphaerellales</taxon>
        <taxon>Teratosphaeriaceae</taxon>
        <taxon>Oleoguttula</taxon>
    </lineage>
</organism>
<reference evidence="9 10" key="1">
    <citation type="submission" date="2021-11" db="EMBL/GenBank/DDBJ databases">
        <title>Black yeast isolated from Biological Soil Crust.</title>
        <authorList>
            <person name="Kurbessoian T."/>
        </authorList>
    </citation>
    <scope>NUCLEOTIDE SEQUENCE [LARGE SCALE GENOMIC DNA]</scope>
    <source>
        <strain evidence="9 10">CCFEE 5522</strain>
    </source>
</reference>
<feature type="transmembrane region" description="Helical" evidence="7">
    <location>
        <begin position="455"/>
        <end position="475"/>
    </location>
</feature>
<evidence type="ECO:0000256" key="3">
    <source>
        <dbReference type="ARBA" id="ARBA00022692"/>
    </source>
</evidence>
<comment type="similarity">
    <text evidence="2">Belongs to the amino acid/polyamine transporter 2 family.</text>
</comment>
<evidence type="ECO:0000256" key="1">
    <source>
        <dbReference type="ARBA" id="ARBA00004141"/>
    </source>
</evidence>
<feature type="transmembrane region" description="Helical" evidence="7">
    <location>
        <begin position="128"/>
        <end position="150"/>
    </location>
</feature>
<evidence type="ECO:0000256" key="5">
    <source>
        <dbReference type="ARBA" id="ARBA00023136"/>
    </source>
</evidence>
<evidence type="ECO:0000256" key="4">
    <source>
        <dbReference type="ARBA" id="ARBA00022989"/>
    </source>
</evidence>
<feature type="transmembrane region" description="Helical" evidence="7">
    <location>
        <begin position="201"/>
        <end position="221"/>
    </location>
</feature>
<dbReference type="AlphaFoldDB" id="A0AAV9JJ29"/>
<evidence type="ECO:0000256" key="6">
    <source>
        <dbReference type="SAM" id="MobiDB-lite"/>
    </source>
</evidence>
<keyword evidence="4 7" id="KW-1133">Transmembrane helix</keyword>
<feature type="region of interest" description="Disordered" evidence="6">
    <location>
        <begin position="1"/>
        <end position="28"/>
    </location>
</feature>
<dbReference type="Proteomes" id="UP001324427">
    <property type="component" value="Unassembled WGS sequence"/>
</dbReference>
<comment type="subcellular location">
    <subcellularLocation>
        <location evidence="1">Membrane</location>
        <topology evidence="1">Multi-pass membrane protein</topology>
    </subcellularLocation>
</comment>
<evidence type="ECO:0000256" key="7">
    <source>
        <dbReference type="SAM" id="Phobius"/>
    </source>
</evidence>
<feature type="transmembrane region" description="Helical" evidence="7">
    <location>
        <begin position="556"/>
        <end position="574"/>
    </location>
</feature>
<feature type="compositionally biased region" description="Basic and acidic residues" evidence="6">
    <location>
        <begin position="1"/>
        <end position="12"/>
    </location>
</feature>
<dbReference type="GO" id="GO:0015179">
    <property type="term" value="F:L-amino acid transmembrane transporter activity"/>
    <property type="evidence" value="ECO:0007669"/>
    <property type="project" value="TreeGrafter"/>
</dbReference>
<accession>A0AAV9JJ29</accession>
<keyword evidence="3 7" id="KW-0812">Transmembrane</keyword>
<feature type="transmembrane region" description="Helical" evidence="7">
    <location>
        <begin position="265"/>
        <end position="285"/>
    </location>
</feature>
<sequence>MDNKVSELKDTPQDTIPGPPGAYIKPQGRKLHDPAVSFEEYYYYALKTREEERSFAPPKTSWREILLRKKPANQLAEASNSSSGNGDAEKQRASVTNVNLANRDRRLEVSDQEWTDASRAFRTASWGACFYLITTDILGPYGVGFAMGTLGWGPGIALYTVFGFMAGYSGYLIWHAFLGLDSHEFPLKNYGDLAFRLYGTTARYVVNVLQALALILILGQVTIQNGQGISQVSKFRLCYAVCPILFIIAGFFLGQIRTLRQYGWVANLAVWLNLLVIFITMGVMAHSPPNYAISVLGSAGGLVDPTTITPDTDGNYPPIIHYNGLPDPSSLVGSLNGLLSGVLAYGGAQLFVEFMAEMQRPRDFLKAMWGAQFFIYAVYLIYGCYVYHFQGQYSYQISYQGVSIYGWQTAGNMIALFSGLIAAGLYGNIGIKVLYNNVLMDLFDAPPLITKPGKIYWAIIVPIWWSIAYIIAAAIPDYFGFVSVIASATIMQFTYSFPPILALGYDMRLNAMKSTVGEGFDPQTGEVLRTSSGFSYWMHGFLSGGPLQILMNVLHVLYAIGSLAMAGLGLYAAVEGMIAAFKIPQVNSFSCKSPLNLSGS</sequence>
<proteinExistence type="inferred from homology"/>
<dbReference type="InterPro" id="IPR013057">
    <property type="entry name" value="AA_transpt_TM"/>
</dbReference>
<dbReference type="GO" id="GO:0016020">
    <property type="term" value="C:membrane"/>
    <property type="evidence" value="ECO:0007669"/>
    <property type="project" value="UniProtKB-SubCell"/>
</dbReference>